<gene>
    <name evidence="1" type="ORF">HPB50_002698</name>
</gene>
<keyword evidence="2" id="KW-1185">Reference proteome</keyword>
<dbReference type="Proteomes" id="UP000821845">
    <property type="component" value="Chromosome 1"/>
</dbReference>
<sequence length="94" mass="10403">MKAALLVASQWPNRVVARQWVLLGVSSLRSRLSLRDSRDGRGTAATVWESGPPKQWPPRLRLLGRRMVCAVTRTTVSPIEESAVETPQKANEPA</sequence>
<name>A0ACB7TBY4_HYAAI</name>
<proteinExistence type="predicted"/>
<accession>A0ACB7TBY4</accession>
<organism evidence="1 2">
    <name type="scientific">Hyalomma asiaticum</name>
    <name type="common">Tick</name>
    <dbReference type="NCBI Taxonomy" id="266040"/>
    <lineage>
        <taxon>Eukaryota</taxon>
        <taxon>Metazoa</taxon>
        <taxon>Ecdysozoa</taxon>
        <taxon>Arthropoda</taxon>
        <taxon>Chelicerata</taxon>
        <taxon>Arachnida</taxon>
        <taxon>Acari</taxon>
        <taxon>Parasitiformes</taxon>
        <taxon>Ixodida</taxon>
        <taxon>Ixodoidea</taxon>
        <taxon>Ixodidae</taxon>
        <taxon>Hyalomminae</taxon>
        <taxon>Hyalomma</taxon>
    </lineage>
</organism>
<evidence type="ECO:0000313" key="2">
    <source>
        <dbReference type="Proteomes" id="UP000821845"/>
    </source>
</evidence>
<protein>
    <submittedName>
        <fullName evidence="1">Uncharacterized protein</fullName>
    </submittedName>
</protein>
<evidence type="ECO:0000313" key="1">
    <source>
        <dbReference type="EMBL" id="KAH6944325.1"/>
    </source>
</evidence>
<dbReference type="EMBL" id="CM023481">
    <property type="protein sequence ID" value="KAH6944325.1"/>
    <property type="molecule type" value="Genomic_DNA"/>
</dbReference>
<comment type="caution">
    <text evidence="1">The sequence shown here is derived from an EMBL/GenBank/DDBJ whole genome shotgun (WGS) entry which is preliminary data.</text>
</comment>
<reference evidence="1" key="1">
    <citation type="submission" date="2020-05" db="EMBL/GenBank/DDBJ databases">
        <title>Large-scale comparative analyses of tick genomes elucidate their genetic diversity and vector capacities.</title>
        <authorList>
            <person name="Jia N."/>
            <person name="Wang J."/>
            <person name="Shi W."/>
            <person name="Du L."/>
            <person name="Sun Y."/>
            <person name="Zhan W."/>
            <person name="Jiang J."/>
            <person name="Wang Q."/>
            <person name="Zhang B."/>
            <person name="Ji P."/>
            <person name="Sakyi L.B."/>
            <person name="Cui X."/>
            <person name="Yuan T."/>
            <person name="Jiang B."/>
            <person name="Yang W."/>
            <person name="Lam T.T.-Y."/>
            <person name="Chang Q."/>
            <person name="Ding S."/>
            <person name="Wang X."/>
            <person name="Zhu J."/>
            <person name="Ruan X."/>
            <person name="Zhao L."/>
            <person name="Wei J."/>
            <person name="Que T."/>
            <person name="Du C."/>
            <person name="Cheng J."/>
            <person name="Dai P."/>
            <person name="Han X."/>
            <person name="Huang E."/>
            <person name="Gao Y."/>
            <person name="Liu J."/>
            <person name="Shao H."/>
            <person name="Ye R."/>
            <person name="Li L."/>
            <person name="Wei W."/>
            <person name="Wang X."/>
            <person name="Wang C."/>
            <person name="Yang T."/>
            <person name="Huo Q."/>
            <person name="Li W."/>
            <person name="Guo W."/>
            <person name="Chen H."/>
            <person name="Zhou L."/>
            <person name="Ni X."/>
            <person name="Tian J."/>
            <person name="Zhou Y."/>
            <person name="Sheng Y."/>
            <person name="Liu T."/>
            <person name="Pan Y."/>
            <person name="Xia L."/>
            <person name="Li J."/>
            <person name="Zhao F."/>
            <person name="Cao W."/>
        </authorList>
    </citation>
    <scope>NUCLEOTIDE SEQUENCE</scope>
    <source>
        <strain evidence="1">Hyas-2018</strain>
    </source>
</reference>